<organism evidence="2 3">
    <name type="scientific">Candidatus Scalindua japonica</name>
    <dbReference type="NCBI Taxonomy" id="1284222"/>
    <lineage>
        <taxon>Bacteria</taxon>
        <taxon>Pseudomonadati</taxon>
        <taxon>Planctomycetota</taxon>
        <taxon>Candidatus Brocadiia</taxon>
        <taxon>Candidatus Brocadiales</taxon>
        <taxon>Candidatus Scalinduaceae</taxon>
        <taxon>Candidatus Scalindua</taxon>
    </lineage>
</organism>
<dbReference type="RefSeq" id="WP_096894861.1">
    <property type="nucleotide sequence ID" value="NZ_BAOS01000022.1"/>
</dbReference>
<keyword evidence="1" id="KW-0472">Membrane</keyword>
<evidence type="ECO:0000313" key="3">
    <source>
        <dbReference type="Proteomes" id="UP000218542"/>
    </source>
</evidence>
<evidence type="ECO:0000256" key="1">
    <source>
        <dbReference type="SAM" id="Phobius"/>
    </source>
</evidence>
<gene>
    <name evidence="2" type="ORF">SCALIN_C22_0187</name>
</gene>
<name>A0A286U008_9BACT</name>
<proteinExistence type="predicted"/>
<dbReference type="Proteomes" id="UP000218542">
    <property type="component" value="Unassembled WGS sequence"/>
</dbReference>
<reference evidence="3" key="1">
    <citation type="journal article" date="2017" name="Environ. Microbiol. Rep.">
        <title>Genetic Diversity of Marine Anaerobic Ammonium-Oxidizing Bacteria as Revealed by Genomic and Proteomic Analyses of 'Candidatus Scalindua japonica'.</title>
        <authorList>
            <person name="Oshiki M."/>
            <person name="Mizuto K."/>
            <person name="Kimura Z."/>
            <person name="Kindaichi T."/>
            <person name="Satoh H."/>
            <person name="Okabe S."/>
        </authorList>
    </citation>
    <scope>NUCLEOTIDE SEQUENCE [LARGE SCALE GENOMIC DNA]</scope>
    <source>
        <strain evidence="3">husup-a2</strain>
    </source>
</reference>
<feature type="transmembrane region" description="Helical" evidence="1">
    <location>
        <begin position="46"/>
        <end position="66"/>
    </location>
</feature>
<keyword evidence="1" id="KW-1133">Transmembrane helix</keyword>
<dbReference type="OrthoDB" id="9902462at2"/>
<evidence type="ECO:0000313" key="2">
    <source>
        <dbReference type="EMBL" id="GAX61473.1"/>
    </source>
</evidence>
<sequence>MAFGKCDNCEQSGKTKQSGKGYILPLFFLLAGLLALAYEYDLASTNLLITILGGFSTAVGFVWLCIKGVRYISD</sequence>
<comment type="caution">
    <text evidence="2">The sequence shown here is derived from an EMBL/GenBank/DDBJ whole genome shotgun (WGS) entry which is preliminary data.</text>
</comment>
<dbReference type="AlphaFoldDB" id="A0A286U008"/>
<protein>
    <submittedName>
        <fullName evidence="2">Uncharacterized protein</fullName>
    </submittedName>
</protein>
<dbReference type="EMBL" id="BAOS01000022">
    <property type="protein sequence ID" value="GAX61473.1"/>
    <property type="molecule type" value="Genomic_DNA"/>
</dbReference>
<keyword evidence="1" id="KW-0812">Transmembrane</keyword>
<feature type="transmembrane region" description="Helical" evidence="1">
    <location>
        <begin position="21"/>
        <end position="40"/>
    </location>
</feature>
<keyword evidence="3" id="KW-1185">Reference proteome</keyword>
<accession>A0A286U008</accession>